<feature type="compositionally biased region" description="Low complexity" evidence="1">
    <location>
        <begin position="60"/>
        <end position="72"/>
    </location>
</feature>
<accession>A0AAN7AEY2</accession>
<feature type="transmembrane region" description="Helical" evidence="2">
    <location>
        <begin position="25"/>
        <end position="43"/>
    </location>
</feature>
<sequence>MSENLPSYLAADFLHLFGHEVGQSSYYFLFILILIFILIQTLICKGSRTSNKVCMTSIKPSLTTSKPSSPQKSRVDDPRKTGTGNIYCYSRRPQQRRHAAHVPDPARASSVCQASNSFALDHGTQVFLMMGYRYKASSCKGMGDSGKHDTTPRSSMSLVTRENGQVWEVRYNSSGAGPGVREIQASRLML</sequence>
<dbReference type="AlphaFoldDB" id="A0AAN7AEY2"/>
<comment type="caution">
    <text evidence="3">The sequence shown here is derived from an EMBL/GenBank/DDBJ whole genome shotgun (WGS) entry which is preliminary data.</text>
</comment>
<evidence type="ECO:0000256" key="2">
    <source>
        <dbReference type="SAM" id="Phobius"/>
    </source>
</evidence>
<keyword evidence="2" id="KW-0812">Transmembrane</keyword>
<reference evidence="3" key="1">
    <citation type="journal article" date="2023" name="Mol. Phylogenet. Evol.">
        <title>Genome-scale phylogeny and comparative genomics of the fungal order Sordariales.</title>
        <authorList>
            <person name="Hensen N."/>
            <person name="Bonometti L."/>
            <person name="Westerberg I."/>
            <person name="Brannstrom I.O."/>
            <person name="Guillou S."/>
            <person name="Cros-Aarteil S."/>
            <person name="Calhoun S."/>
            <person name="Haridas S."/>
            <person name="Kuo A."/>
            <person name="Mondo S."/>
            <person name="Pangilinan J."/>
            <person name="Riley R."/>
            <person name="LaButti K."/>
            <person name="Andreopoulos B."/>
            <person name="Lipzen A."/>
            <person name="Chen C."/>
            <person name="Yan M."/>
            <person name="Daum C."/>
            <person name="Ng V."/>
            <person name="Clum A."/>
            <person name="Steindorff A."/>
            <person name="Ohm R.A."/>
            <person name="Martin F."/>
            <person name="Silar P."/>
            <person name="Natvig D.O."/>
            <person name="Lalanne C."/>
            <person name="Gautier V."/>
            <person name="Ament-Velasquez S.L."/>
            <person name="Kruys A."/>
            <person name="Hutchinson M.I."/>
            <person name="Powell A.J."/>
            <person name="Barry K."/>
            <person name="Miller A.N."/>
            <person name="Grigoriev I.V."/>
            <person name="Debuchy R."/>
            <person name="Gladieux P."/>
            <person name="Hiltunen Thoren M."/>
            <person name="Johannesson H."/>
        </authorList>
    </citation>
    <scope>NUCLEOTIDE SEQUENCE</scope>
    <source>
        <strain evidence="3">PSN309</strain>
    </source>
</reference>
<evidence type="ECO:0000313" key="3">
    <source>
        <dbReference type="EMBL" id="KAK4184703.1"/>
    </source>
</evidence>
<organism evidence="3 4">
    <name type="scientific">Podospora australis</name>
    <dbReference type="NCBI Taxonomy" id="1536484"/>
    <lineage>
        <taxon>Eukaryota</taxon>
        <taxon>Fungi</taxon>
        <taxon>Dikarya</taxon>
        <taxon>Ascomycota</taxon>
        <taxon>Pezizomycotina</taxon>
        <taxon>Sordariomycetes</taxon>
        <taxon>Sordariomycetidae</taxon>
        <taxon>Sordariales</taxon>
        <taxon>Podosporaceae</taxon>
        <taxon>Podospora</taxon>
    </lineage>
</organism>
<evidence type="ECO:0000256" key="1">
    <source>
        <dbReference type="SAM" id="MobiDB-lite"/>
    </source>
</evidence>
<keyword evidence="4" id="KW-1185">Reference proteome</keyword>
<reference evidence="3" key="2">
    <citation type="submission" date="2023-05" db="EMBL/GenBank/DDBJ databases">
        <authorList>
            <consortium name="Lawrence Berkeley National Laboratory"/>
            <person name="Steindorff A."/>
            <person name="Hensen N."/>
            <person name="Bonometti L."/>
            <person name="Westerberg I."/>
            <person name="Brannstrom I.O."/>
            <person name="Guillou S."/>
            <person name="Cros-Aarteil S."/>
            <person name="Calhoun S."/>
            <person name="Haridas S."/>
            <person name="Kuo A."/>
            <person name="Mondo S."/>
            <person name="Pangilinan J."/>
            <person name="Riley R."/>
            <person name="Labutti K."/>
            <person name="Andreopoulos B."/>
            <person name="Lipzen A."/>
            <person name="Chen C."/>
            <person name="Yanf M."/>
            <person name="Daum C."/>
            <person name="Ng V."/>
            <person name="Clum A."/>
            <person name="Ohm R."/>
            <person name="Martin F."/>
            <person name="Silar P."/>
            <person name="Natvig D."/>
            <person name="Lalanne C."/>
            <person name="Gautier V."/>
            <person name="Ament-Velasquez S.L."/>
            <person name="Kruys A."/>
            <person name="Hutchinson M.I."/>
            <person name="Powell A.J."/>
            <person name="Barry K."/>
            <person name="Miller A.N."/>
            <person name="Grigoriev I.V."/>
            <person name="Debuchy R."/>
            <person name="Gladieux P."/>
            <person name="Thoren M.H."/>
            <person name="Johannesson H."/>
        </authorList>
    </citation>
    <scope>NUCLEOTIDE SEQUENCE</scope>
    <source>
        <strain evidence="3">PSN309</strain>
    </source>
</reference>
<keyword evidence="2" id="KW-0472">Membrane</keyword>
<protein>
    <submittedName>
        <fullName evidence="3">Uncharacterized protein</fullName>
    </submittedName>
</protein>
<dbReference type="EMBL" id="MU864477">
    <property type="protein sequence ID" value="KAK4184703.1"/>
    <property type="molecule type" value="Genomic_DNA"/>
</dbReference>
<feature type="region of interest" description="Disordered" evidence="1">
    <location>
        <begin position="60"/>
        <end position="85"/>
    </location>
</feature>
<dbReference type="Proteomes" id="UP001302126">
    <property type="component" value="Unassembled WGS sequence"/>
</dbReference>
<gene>
    <name evidence="3" type="ORF">QBC35DRAFT_477021</name>
</gene>
<keyword evidence="2" id="KW-1133">Transmembrane helix</keyword>
<proteinExistence type="predicted"/>
<evidence type="ECO:0000313" key="4">
    <source>
        <dbReference type="Proteomes" id="UP001302126"/>
    </source>
</evidence>
<name>A0AAN7AEY2_9PEZI</name>